<proteinExistence type="predicted"/>
<name>A0ABU2JH81_9ACTN</name>
<gene>
    <name evidence="2" type="ORF">RM423_23560</name>
</gene>
<keyword evidence="3" id="KW-1185">Reference proteome</keyword>
<protein>
    <submittedName>
        <fullName evidence="2">Transposase</fullName>
    </submittedName>
</protein>
<dbReference type="PANTHER" id="PTHR33055:SF3">
    <property type="entry name" value="PUTATIVE TRANSPOSASE FOR IS117-RELATED"/>
    <property type="match status" value="1"/>
</dbReference>
<dbReference type="PANTHER" id="PTHR33055">
    <property type="entry name" value="TRANSPOSASE FOR INSERTION SEQUENCE ELEMENT IS1111A"/>
    <property type="match status" value="1"/>
</dbReference>
<dbReference type="EMBL" id="JAVREH010000090">
    <property type="protein sequence ID" value="MDT0264342.1"/>
    <property type="molecule type" value="Genomic_DNA"/>
</dbReference>
<reference evidence="3" key="1">
    <citation type="submission" date="2023-07" db="EMBL/GenBank/DDBJ databases">
        <title>30 novel species of actinomycetes from the DSMZ collection.</title>
        <authorList>
            <person name="Nouioui I."/>
        </authorList>
    </citation>
    <scope>NUCLEOTIDE SEQUENCE [LARGE SCALE GENOMIC DNA]</scope>
    <source>
        <strain evidence="3">DSM 44399</strain>
    </source>
</reference>
<dbReference type="InterPro" id="IPR047650">
    <property type="entry name" value="Transpos_IS110"/>
</dbReference>
<dbReference type="Proteomes" id="UP001183176">
    <property type="component" value="Unassembled WGS sequence"/>
</dbReference>
<dbReference type="Pfam" id="PF01548">
    <property type="entry name" value="DEDD_Tnp_IS110"/>
    <property type="match status" value="1"/>
</dbReference>
<accession>A0ABU2JH81</accession>
<feature type="domain" description="Transposase IS110-like N-terminal" evidence="1">
    <location>
        <begin position="12"/>
        <end position="133"/>
    </location>
</feature>
<organism evidence="2 3">
    <name type="scientific">Jatrophihabitans lederbergiae</name>
    <dbReference type="NCBI Taxonomy" id="3075547"/>
    <lineage>
        <taxon>Bacteria</taxon>
        <taxon>Bacillati</taxon>
        <taxon>Actinomycetota</taxon>
        <taxon>Actinomycetes</taxon>
        <taxon>Jatrophihabitantales</taxon>
        <taxon>Jatrophihabitantaceae</taxon>
        <taxon>Jatrophihabitans</taxon>
    </lineage>
</organism>
<evidence type="ECO:0000259" key="1">
    <source>
        <dbReference type="Pfam" id="PF01548"/>
    </source>
</evidence>
<evidence type="ECO:0000313" key="2">
    <source>
        <dbReference type="EMBL" id="MDT0264342.1"/>
    </source>
</evidence>
<comment type="caution">
    <text evidence="2">The sequence shown here is derived from an EMBL/GenBank/DDBJ whole genome shotgun (WGS) entry which is preliminary data.</text>
</comment>
<dbReference type="InterPro" id="IPR002525">
    <property type="entry name" value="Transp_IS110-like_N"/>
</dbReference>
<evidence type="ECO:0000313" key="3">
    <source>
        <dbReference type="Proteomes" id="UP001183176"/>
    </source>
</evidence>
<sequence>MGAPVVFQRTSVGLDVHARSVAAAAIDGQTGEITRRKITPDHGEILAWILSLAGPARVVYEAGPTGFGLARFLLAAGIECLVAAPSKLQRPAGDRVKTDARDALHLARLLHLGEVTSVTIPSVEQEAARDLVRPVKTSAVI</sequence>